<evidence type="ECO:0000313" key="2">
    <source>
        <dbReference type="EMBL" id="QHC02210.1"/>
    </source>
</evidence>
<name>A0A7L4YSY5_9ACTN</name>
<dbReference type="OrthoDB" id="154912at2"/>
<keyword evidence="1" id="KW-1133">Transmembrane helix</keyword>
<dbReference type="InterPro" id="IPR038750">
    <property type="entry name" value="YczE/YyaS-like"/>
</dbReference>
<feature type="transmembrane region" description="Helical" evidence="1">
    <location>
        <begin position="56"/>
        <end position="73"/>
    </location>
</feature>
<protein>
    <recommendedName>
        <fullName evidence="4">YitT family protein</fullName>
    </recommendedName>
</protein>
<dbReference type="Pfam" id="PF19700">
    <property type="entry name" value="DUF6198"/>
    <property type="match status" value="1"/>
</dbReference>
<organism evidence="2 3">
    <name type="scientific">Epidermidibacterium keratini</name>
    <dbReference type="NCBI Taxonomy" id="1891644"/>
    <lineage>
        <taxon>Bacteria</taxon>
        <taxon>Bacillati</taxon>
        <taxon>Actinomycetota</taxon>
        <taxon>Actinomycetes</taxon>
        <taxon>Sporichthyales</taxon>
        <taxon>Sporichthyaceae</taxon>
        <taxon>Epidermidibacterium</taxon>
    </lineage>
</organism>
<reference evidence="2 3" key="1">
    <citation type="journal article" date="2018" name="Int. J. Syst. Evol. Microbiol.">
        <title>Epidermidibacterium keratini gen. nov., sp. nov., a member of the family Sporichthyaceae, isolated from keratin epidermis.</title>
        <authorList>
            <person name="Lee D.G."/>
            <person name="Trujillo M.E."/>
            <person name="Kang S."/>
            <person name="Nam J.J."/>
            <person name="Kim Y.J."/>
        </authorList>
    </citation>
    <scope>NUCLEOTIDE SEQUENCE [LARGE SCALE GENOMIC DNA]</scope>
    <source>
        <strain evidence="2 3">EPI-7</strain>
    </source>
</reference>
<dbReference type="PANTHER" id="PTHR40078:SF1">
    <property type="entry name" value="INTEGRAL MEMBRANE PROTEIN"/>
    <property type="match status" value="1"/>
</dbReference>
<accession>A0A7L4YSY5</accession>
<proteinExistence type="predicted"/>
<evidence type="ECO:0000256" key="1">
    <source>
        <dbReference type="SAM" id="Phobius"/>
    </source>
</evidence>
<dbReference type="Proteomes" id="UP000463857">
    <property type="component" value="Chromosome"/>
</dbReference>
<evidence type="ECO:0008006" key="4">
    <source>
        <dbReference type="Google" id="ProtNLM"/>
    </source>
</evidence>
<keyword evidence="1" id="KW-0812">Transmembrane</keyword>
<keyword evidence="3" id="KW-1185">Reference proteome</keyword>
<dbReference type="KEGG" id="eke:EK0264_01315"/>
<dbReference type="EMBL" id="CP047156">
    <property type="protein sequence ID" value="QHC02210.1"/>
    <property type="molecule type" value="Genomic_DNA"/>
</dbReference>
<sequence>MGLQVRGALGVDPWNVLHEGIARLTGMSFGSVIIAVSVVVLLLWIPLRQRPGIGTLGNATLVGIGADLTLRLIPPTDALAARIPMMLVGILITGVAAAIYIGAGLGPGPRDGLMTGLHARGFGSIRLIRTCIELAVLVTGYLLGGGLGVGTVLFALTIGPVIQLVLPWVAVDAVDVRRRAEQTETPA</sequence>
<dbReference type="PANTHER" id="PTHR40078">
    <property type="entry name" value="INTEGRAL MEMBRANE PROTEIN-RELATED"/>
    <property type="match status" value="1"/>
</dbReference>
<gene>
    <name evidence="2" type="ORF">EK0264_01315</name>
</gene>
<keyword evidence="1" id="KW-0472">Membrane</keyword>
<feature type="transmembrane region" description="Helical" evidence="1">
    <location>
        <begin position="20"/>
        <end position="44"/>
    </location>
</feature>
<dbReference type="AlphaFoldDB" id="A0A7L4YSY5"/>
<dbReference type="InParanoid" id="A0A7L4YSY5"/>
<evidence type="ECO:0000313" key="3">
    <source>
        <dbReference type="Proteomes" id="UP000463857"/>
    </source>
</evidence>
<feature type="transmembrane region" description="Helical" evidence="1">
    <location>
        <begin position="85"/>
        <end position="106"/>
    </location>
</feature>